<accession>A0A2I0VUH5</accession>
<gene>
    <name evidence="3" type="ORF">MA16_Dca008833</name>
</gene>
<proteinExistence type="predicted"/>
<feature type="transmembrane region" description="Helical" evidence="2">
    <location>
        <begin position="62"/>
        <end position="83"/>
    </location>
</feature>
<keyword evidence="2" id="KW-0812">Transmembrane</keyword>
<dbReference type="Proteomes" id="UP000233837">
    <property type="component" value="Unassembled WGS sequence"/>
</dbReference>
<feature type="transmembrane region" description="Helical" evidence="2">
    <location>
        <begin position="129"/>
        <end position="147"/>
    </location>
</feature>
<reference evidence="3 4" key="1">
    <citation type="journal article" date="2016" name="Sci. Rep.">
        <title>The Dendrobium catenatum Lindl. genome sequence provides insights into polysaccharide synthase, floral development and adaptive evolution.</title>
        <authorList>
            <person name="Zhang G.Q."/>
            <person name="Xu Q."/>
            <person name="Bian C."/>
            <person name="Tsai W.C."/>
            <person name="Yeh C.M."/>
            <person name="Liu K.W."/>
            <person name="Yoshida K."/>
            <person name="Zhang L.S."/>
            <person name="Chang S.B."/>
            <person name="Chen F."/>
            <person name="Shi Y."/>
            <person name="Su Y.Y."/>
            <person name="Zhang Y.Q."/>
            <person name="Chen L.J."/>
            <person name="Yin Y."/>
            <person name="Lin M."/>
            <person name="Huang H."/>
            <person name="Deng H."/>
            <person name="Wang Z.W."/>
            <person name="Zhu S.L."/>
            <person name="Zhao X."/>
            <person name="Deng C."/>
            <person name="Niu S.C."/>
            <person name="Huang J."/>
            <person name="Wang M."/>
            <person name="Liu G.H."/>
            <person name="Yang H.J."/>
            <person name="Xiao X.J."/>
            <person name="Hsiao Y.Y."/>
            <person name="Wu W.L."/>
            <person name="Chen Y.Y."/>
            <person name="Mitsuda N."/>
            <person name="Ohme-Takagi M."/>
            <person name="Luo Y.B."/>
            <person name="Van de Peer Y."/>
            <person name="Liu Z.J."/>
        </authorList>
    </citation>
    <scope>NUCLEOTIDE SEQUENCE [LARGE SCALE GENOMIC DNA]</scope>
    <source>
        <tissue evidence="3">The whole plant</tissue>
    </source>
</reference>
<reference evidence="3 4" key="2">
    <citation type="journal article" date="2017" name="Nature">
        <title>The Apostasia genome and the evolution of orchids.</title>
        <authorList>
            <person name="Zhang G.Q."/>
            <person name="Liu K.W."/>
            <person name="Li Z."/>
            <person name="Lohaus R."/>
            <person name="Hsiao Y.Y."/>
            <person name="Niu S.C."/>
            <person name="Wang J.Y."/>
            <person name="Lin Y.C."/>
            <person name="Xu Q."/>
            <person name="Chen L.J."/>
            <person name="Yoshida K."/>
            <person name="Fujiwara S."/>
            <person name="Wang Z.W."/>
            <person name="Zhang Y.Q."/>
            <person name="Mitsuda N."/>
            <person name="Wang M."/>
            <person name="Liu G.H."/>
            <person name="Pecoraro L."/>
            <person name="Huang H.X."/>
            <person name="Xiao X.J."/>
            <person name="Lin M."/>
            <person name="Wu X.Y."/>
            <person name="Wu W.L."/>
            <person name="Chen Y.Y."/>
            <person name="Chang S.B."/>
            <person name="Sakamoto S."/>
            <person name="Ohme-Takagi M."/>
            <person name="Yagi M."/>
            <person name="Zeng S.J."/>
            <person name="Shen C.Y."/>
            <person name="Yeh C.M."/>
            <person name="Luo Y.B."/>
            <person name="Tsai W.C."/>
            <person name="Van de Peer Y."/>
            <person name="Liu Z.J."/>
        </authorList>
    </citation>
    <scope>NUCLEOTIDE SEQUENCE [LARGE SCALE GENOMIC DNA]</scope>
    <source>
        <tissue evidence="3">The whole plant</tissue>
    </source>
</reference>
<evidence type="ECO:0000256" key="1">
    <source>
        <dbReference type="SAM" id="MobiDB-lite"/>
    </source>
</evidence>
<evidence type="ECO:0000313" key="4">
    <source>
        <dbReference type="Proteomes" id="UP000233837"/>
    </source>
</evidence>
<sequence length="295" mass="33394">MKKRKINKRLLLDHHRTFTRQPTDAEIKQGRKKIRNKRKRLIVDYRQTSTRLPTNIMRLSRFVFRCNLAAVSLLSLRAYAAMLSWTMMKLPSHSLGWRMVLHMQLGMCLSCYSAIYFPESRYLWAWESVVVWLAFSDILIQARRYFVMEDICWVMLLFGAGHTVWKMFWMISATAILILFSLGASALGQKRSTGPGLGIRLSGPSSSPGIVSTITGPQANNGPGASSGPLAKKSSSSTKGRAANETLTRRRMATAKLADLAMACEELKLLFLLLRFLCLLVLLWMEKGRGLLYIV</sequence>
<feature type="region of interest" description="Disordered" evidence="1">
    <location>
        <begin position="218"/>
        <end position="245"/>
    </location>
</feature>
<protein>
    <submittedName>
        <fullName evidence="3">Uncharacterized protein</fullName>
    </submittedName>
</protein>
<feature type="compositionally biased region" description="Low complexity" evidence="1">
    <location>
        <begin position="224"/>
        <end position="237"/>
    </location>
</feature>
<evidence type="ECO:0000256" key="2">
    <source>
        <dbReference type="SAM" id="Phobius"/>
    </source>
</evidence>
<keyword evidence="2" id="KW-1133">Transmembrane helix</keyword>
<feature type="transmembrane region" description="Helical" evidence="2">
    <location>
        <begin position="167"/>
        <end position="187"/>
    </location>
</feature>
<feature type="transmembrane region" description="Helical" evidence="2">
    <location>
        <begin position="95"/>
        <end position="117"/>
    </location>
</feature>
<keyword evidence="4" id="KW-1185">Reference proteome</keyword>
<dbReference type="EMBL" id="KZ503221">
    <property type="protein sequence ID" value="PKU67044.1"/>
    <property type="molecule type" value="Genomic_DNA"/>
</dbReference>
<evidence type="ECO:0000313" key="3">
    <source>
        <dbReference type="EMBL" id="PKU67044.1"/>
    </source>
</evidence>
<feature type="transmembrane region" description="Helical" evidence="2">
    <location>
        <begin position="267"/>
        <end position="285"/>
    </location>
</feature>
<organism evidence="3 4">
    <name type="scientific">Dendrobium catenatum</name>
    <dbReference type="NCBI Taxonomy" id="906689"/>
    <lineage>
        <taxon>Eukaryota</taxon>
        <taxon>Viridiplantae</taxon>
        <taxon>Streptophyta</taxon>
        <taxon>Embryophyta</taxon>
        <taxon>Tracheophyta</taxon>
        <taxon>Spermatophyta</taxon>
        <taxon>Magnoliopsida</taxon>
        <taxon>Liliopsida</taxon>
        <taxon>Asparagales</taxon>
        <taxon>Orchidaceae</taxon>
        <taxon>Epidendroideae</taxon>
        <taxon>Malaxideae</taxon>
        <taxon>Dendrobiinae</taxon>
        <taxon>Dendrobium</taxon>
    </lineage>
</organism>
<keyword evidence="2" id="KW-0472">Membrane</keyword>
<dbReference type="AlphaFoldDB" id="A0A2I0VUH5"/>
<name>A0A2I0VUH5_9ASPA</name>